<keyword evidence="2 6" id="KW-0812">Transmembrane</keyword>
<feature type="transmembrane region" description="Helical" evidence="6">
    <location>
        <begin position="332"/>
        <end position="350"/>
    </location>
</feature>
<feature type="transmembrane region" description="Helical" evidence="6">
    <location>
        <begin position="262"/>
        <end position="282"/>
    </location>
</feature>
<dbReference type="Gene3D" id="1.20.1720.10">
    <property type="entry name" value="Multidrug resistance protein D"/>
    <property type="match status" value="1"/>
</dbReference>
<feature type="transmembrane region" description="Helical" evidence="6">
    <location>
        <begin position="371"/>
        <end position="391"/>
    </location>
</feature>
<name>A0A9N9LUZ2_9HELO</name>
<feature type="transmembrane region" description="Helical" evidence="6">
    <location>
        <begin position="199"/>
        <end position="224"/>
    </location>
</feature>
<dbReference type="InterPro" id="IPR020846">
    <property type="entry name" value="MFS_dom"/>
</dbReference>
<feature type="domain" description="Major facilitator superfamily (MFS) profile" evidence="7">
    <location>
        <begin position="108"/>
        <end position="599"/>
    </location>
</feature>
<dbReference type="GO" id="GO:0005886">
    <property type="term" value="C:plasma membrane"/>
    <property type="evidence" value="ECO:0007669"/>
    <property type="project" value="TreeGrafter"/>
</dbReference>
<dbReference type="GO" id="GO:0022857">
    <property type="term" value="F:transmembrane transporter activity"/>
    <property type="evidence" value="ECO:0007669"/>
    <property type="project" value="InterPro"/>
</dbReference>
<proteinExistence type="predicted"/>
<dbReference type="SUPFAM" id="SSF103473">
    <property type="entry name" value="MFS general substrate transporter"/>
    <property type="match status" value="1"/>
</dbReference>
<feature type="transmembrane region" description="Helical" evidence="6">
    <location>
        <begin position="231"/>
        <end position="250"/>
    </location>
</feature>
<accession>A0A9N9LUZ2</accession>
<feature type="transmembrane region" description="Helical" evidence="6">
    <location>
        <begin position="576"/>
        <end position="594"/>
    </location>
</feature>
<keyword evidence="4 6" id="KW-0472">Membrane</keyword>
<feature type="compositionally biased region" description="Polar residues" evidence="5">
    <location>
        <begin position="29"/>
        <end position="47"/>
    </location>
</feature>
<dbReference type="PANTHER" id="PTHR23501">
    <property type="entry name" value="MAJOR FACILITATOR SUPERFAMILY"/>
    <property type="match status" value="1"/>
</dbReference>
<dbReference type="FunFam" id="1.20.1720.10:FF:000012">
    <property type="entry name" value="MFS toxin efflux pump (AflT)"/>
    <property type="match status" value="1"/>
</dbReference>
<evidence type="ECO:0000256" key="1">
    <source>
        <dbReference type="ARBA" id="ARBA00004141"/>
    </source>
</evidence>
<dbReference type="OrthoDB" id="10021397at2759"/>
<feature type="compositionally biased region" description="Basic and acidic residues" evidence="5">
    <location>
        <begin position="13"/>
        <end position="28"/>
    </location>
</feature>
<dbReference type="InterPro" id="IPR036259">
    <property type="entry name" value="MFS_trans_sf"/>
</dbReference>
<feature type="transmembrane region" description="Helical" evidence="6">
    <location>
        <begin position="468"/>
        <end position="490"/>
    </location>
</feature>
<dbReference type="CDD" id="cd17502">
    <property type="entry name" value="MFS_Azr1_MDR_like"/>
    <property type="match status" value="1"/>
</dbReference>
<dbReference type="PRINTS" id="PR01036">
    <property type="entry name" value="TCRTETB"/>
</dbReference>
<dbReference type="Pfam" id="PF07690">
    <property type="entry name" value="MFS_1"/>
    <property type="match status" value="1"/>
</dbReference>
<evidence type="ECO:0000313" key="8">
    <source>
        <dbReference type="EMBL" id="CAG8979012.1"/>
    </source>
</evidence>
<evidence type="ECO:0000313" key="9">
    <source>
        <dbReference type="Proteomes" id="UP000701801"/>
    </source>
</evidence>
<evidence type="ECO:0000256" key="5">
    <source>
        <dbReference type="SAM" id="MobiDB-lite"/>
    </source>
</evidence>
<feature type="transmembrane region" description="Helical" evidence="6">
    <location>
        <begin position="303"/>
        <end position="320"/>
    </location>
</feature>
<dbReference type="InterPro" id="IPR011701">
    <property type="entry name" value="MFS"/>
</dbReference>
<keyword evidence="9" id="KW-1185">Reference proteome</keyword>
<protein>
    <recommendedName>
        <fullName evidence="7">Major facilitator superfamily (MFS) profile domain-containing protein</fullName>
    </recommendedName>
</protein>
<sequence>MSLPLAANPEAPAHQDHHQEAHTEKDEVNPTTTAKSVNSVSEQNGSSKGVEASGSSAEIPMVDEKSVKKEDDGVVSIQQEKDGKEKEEEEEEVEDQIVYPGGLKLALLTFGLCTANLAVALDNSILATAIPKITTVFPNSLKDVGWYGSGYLLTTTALQPSFGRIYTYFNVRNTYLVGLLLFEVGSIICATAQNSVSLIIGRAVAGAGAAALFSGSMIIIGFTVPLGTRPFYIACLSSMFGIASVVGPLLGGVLTDRVSWRWCFWINLPFGGIAVIAIIAFFKPPKRKESTLSIKQKVLEIDLLGAFFLICAIICLLLALQWGGSTYPWKDSKVWGCLLGFGLIISLFIGQQFRRGDRATIPPRIFKQRTVLFSSLFSCFLSMGLYVHVYFLPFYFQAIKGTTAEGSGIRTIPYVATITGAAVVVGLGITLLGPYKPFMIVGAAIYTVGAGLIYLLKIDSPAKDWIGFQLLSGIGAGAGVQIPFVAVQVVLNNRDMPTGNAIAIFSNSLGGAISISIGQNVFSNGLYKYIPTYAPNIPVDVVVSAGATHLREAIEGIDPTALPNVLVAYMKAINETFIIAIAVGSLATIFACFVEGKSVKGKKIEQGAVA</sequence>
<reference evidence="8" key="1">
    <citation type="submission" date="2021-07" db="EMBL/GenBank/DDBJ databases">
        <authorList>
            <person name="Durling M."/>
        </authorList>
    </citation>
    <scope>NUCLEOTIDE SEQUENCE</scope>
</reference>
<evidence type="ECO:0000256" key="3">
    <source>
        <dbReference type="ARBA" id="ARBA00022989"/>
    </source>
</evidence>
<feature type="transmembrane region" description="Helical" evidence="6">
    <location>
        <begin position="174"/>
        <end position="193"/>
    </location>
</feature>
<dbReference type="Gene3D" id="1.20.1250.20">
    <property type="entry name" value="MFS general substrate transporter like domains"/>
    <property type="match status" value="1"/>
</dbReference>
<feature type="transmembrane region" description="Helical" evidence="6">
    <location>
        <begin position="502"/>
        <end position="522"/>
    </location>
</feature>
<organism evidence="8 9">
    <name type="scientific">Hymenoscyphus albidus</name>
    <dbReference type="NCBI Taxonomy" id="595503"/>
    <lineage>
        <taxon>Eukaryota</taxon>
        <taxon>Fungi</taxon>
        <taxon>Dikarya</taxon>
        <taxon>Ascomycota</taxon>
        <taxon>Pezizomycotina</taxon>
        <taxon>Leotiomycetes</taxon>
        <taxon>Helotiales</taxon>
        <taxon>Helotiaceae</taxon>
        <taxon>Hymenoscyphus</taxon>
    </lineage>
</organism>
<evidence type="ECO:0000256" key="2">
    <source>
        <dbReference type="ARBA" id="ARBA00022692"/>
    </source>
</evidence>
<dbReference type="PANTHER" id="PTHR23501:SF199">
    <property type="entry name" value="MFS EFFLUX TRANSPORTER INPD-RELATED"/>
    <property type="match status" value="1"/>
</dbReference>
<keyword evidence="3 6" id="KW-1133">Transmembrane helix</keyword>
<dbReference type="PROSITE" id="PS50850">
    <property type="entry name" value="MFS"/>
    <property type="match status" value="1"/>
</dbReference>
<comment type="caution">
    <text evidence="8">The sequence shown here is derived from an EMBL/GenBank/DDBJ whole genome shotgun (WGS) entry which is preliminary data.</text>
</comment>
<evidence type="ECO:0000256" key="4">
    <source>
        <dbReference type="ARBA" id="ARBA00023136"/>
    </source>
</evidence>
<evidence type="ECO:0000259" key="7">
    <source>
        <dbReference type="PROSITE" id="PS50850"/>
    </source>
</evidence>
<dbReference type="Proteomes" id="UP000701801">
    <property type="component" value="Unassembled WGS sequence"/>
</dbReference>
<feature type="compositionally biased region" description="Basic and acidic residues" evidence="5">
    <location>
        <begin position="62"/>
        <end position="72"/>
    </location>
</feature>
<dbReference type="EMBL" id="CAJVRM010000292">
    <property type="protein sequence ID" value="CAG8979012.1"/>
    <property type="molecule type" value="Genomic_DNA"/>
</dbReference>
<feature type="transmembrane region" description="Helical" evidence="6">
    <location>
        <begin position="438"/>
        <end position="456"/>
    </location>
</feature>
<feature type="region of interest" description="Disordered" evidence="5">
    <location>
        <begin position="1"/>
        <end position="93"/>
    </location>
</feature>
<comment type="subcellular location">
    <subcellularLocation>
        <location evidence="1">Membrane</location>
        <topology evidence="1">Multi-pass membrane protein</topology>
    </subcellularLocation>
</comment>
<dbReference type="FunFam" id="1.20.1250.20:FF:000196">
    <property type="entry name" value="MFS toxin efflux pump (AflT)"/>
    <property type="match status" value="1"/>
</dbReference>
<dbReference type="AlphaFoldDB" id="A0A9N9LUZ2"/>
<feature type="transmembrane region" description="Helical" evidence="6">
    <location>
        <begin position="411"/>
        <end position="431"/>
    </location>
</feature>
<gene>
    <name evidence="8" type="ORF">HYALB_00009914</name>
</gene>
<evidence type="ECO:0000256" key="6">
    <source>
        <dbReference type="SAM" id="Phobius"/>
    </source>
</evidence>